<evidence type="ECO:0000313" key="3">
    <source>
        <dbReference type="EMBL" id="PYF74843.1"/>
    </source>
</evidence>
<dbReference type="EMBL" id="QKLU01000003">
    <property type="protein sequence ID" value="PYF74843.1"/>
    <property type="molecule type" value="Genomic_DNA"/>
</dbReference>
<feature type="transmembrane region" description="Helical" evidence="1">
    <location>
        <begin position="110"/>
        <end position="130"/>
    </location>
</feature>
<keyword evidence="3" id="KW-0418">Kinase</keyword>
<dbReference type="AlphaFoldDB" id="A0A318UFF7"/>
<keyword evidence="3" id="KW-0808">Transferase</keyword>
<dbReference type="OrthoDB" id="9809908at2"/>
<dbReference type="Pfam" id="PF06580">
    <property type="entry name" value="His_kinase"/>
    <property type="match status" value="1"/>
</dbReference>
<dbReference type="InterPro" id="IPR050640">
    <property type="entry name" value="Bact_2-comp_sensor_kinase"/>
</dbReference>
<dbReference type="GO" id="GO:0000155">
    <property type="term" value="F:phosphorelay sensor kinase activity"/>
    <property type="evidence" value="ECO:0007669"/>
    <property type="project" value="InterPro"/>
</dbReference>
<accession>A0A318UFF7</accession>
<evidence type="ECO:0000256" key="1">
    <source>
        <dbReference type="SAM" id="Phobius"/>
    </source>
</evidence>
<proteinExistence type="predicted"/>
<dbReference type="GO" id="GO:0016020">
    <property type="term" value="C:membrane"/>
    <property type="evidence" value="ECO:0007669"/>
    <property type="project" value="InterPro"/>
</dbReference>
<comment type="caution">
    <text evidence="3">The sequence shown here is derived from an EMBL/GenBank/DDBJ whole genome shotgun (WGS) entry which is preliminary data.</text>
</comment>
<feature type="transmembrane region" description="Helical" evidence="1">
    <location>
        <begin position="12"/>
        <end position="32"/>
    </location>
</feature>
<dbReference type="InterPro" id="IPR010559">
    <property type="entry name" value="Sig_transdc_His_kin_internal"/>
</dbReference>
<keyword evidence="1" id="KW-0812">Transmembrane</keyword>
<dbReference type="InterPro" id="IPR036890">
    <property type="entry name" value="HATPase_C_sf"/>
</dbReference>
<keyword evidence="1" id="KW-1133">Transmembrane helix</keyword>
<name>A0A318UFF7_9SPHI</name>
<feature type="transmembrane region" description="Helical" evidence="1">
    <location>
        <begin position="75"/>
        <end position="98"/>
    </location>
</feature>
<dbReference type="Proteomes" id="UP000248198">
    <property type="component" value="Unassembled WGS sequence"/>
</dbReference>
<protein>
    <submittedName>
        <fullName evidence="3">Histidine kinase</fullName>
    </submittedName>
</protein>
<feature type="transmembrane region" description="Helical" evidence="1">
    <location>
        <begin position="38"/>
        <end position="63"/>
    </location>
</feature>
<dbReference type="RefSeq" id="WP_110829654.1">
    <property type="nucleotide sequence ID" value="NZ_QKLU01000003.1"/>
</dbReference>
<dbReference type="PANTHER" id="PTHR34220">
    <property type="entry name" value="SENSOR HISTIDINE KINASE YPDA"/>
    <property type="match status" value="1"/>
</dbReference>
<sequence>MEEKLPVKRLNRLSWLLAIIIGIIFYIIISHSKDQNHAYIFTFFTFLGILITGYADVGSMIFLEKRCRFRSKIFTLYRYLFTYPSSILIYLLLWLIFASTVHLDWSFWDVNLFLAFVGSGVVVNTMVITLHDSVLLYEHKLRSELELSRLRAANAEATNLLLKQQIHPHFLFNAMNTLKALYHSDTQVADTYLVHMANFLRASVFHHSSNVSSLEEELKLLNDYLAMQQIRFGTALECSINLSQEALKKYVLPSFSLQPLMENAIKHNNFTPEDPLRVNIVQIEDRLVFSNNLQKKKIKEPSTNYGLANLAERYRLGSGEEVLIKEDENTFSVSIKLLKNENRNH</sequence>
<gene>
    <name evidence="3" type="ORF">B0O44_103289</name>
</gene>
<keyword evidence="1" id="KW-0472">Membrane</keyword>
<evidence type="ECO:0000313" key="4">
    <source>
        <dbReference type="Proteomes" id="UP000248198"/>
    </source>
</evidence>
<reference evidence="3 4" key="1">
    <citation type="submission" date="2018-06" db="EMBL/GenBank/DDBJ databases">
        <title>Genomic Encyclopedia of Archaeal and Bacterial Type Strains, Phase II (KMG-II): from individual species to whole genera.</title>
        <authorList>
            <person name="Goeker M."/>
        </authorList>
    </citation>
    <scope>NUCLEOTIDE SEQUENCE [LARGE SCALE GENOMIC DNA]</scope>
    <source>
        <strain evidence="3 4">DSM 27372</strain>
    </source>
</reference>
<dbReference type="PANTHER" id="PTHR34220:SF7">
    <property type="entry name" value="SENSOR HISTIDINE KINASE YPDA"/>
    <property type="match status" value="1"/>
</dbReference>
<evidence type="ECO:0000259" key="2">
    <source>
        <dbReference type="Pfam" id="PF06580"/>
    </source>
</evidence>
<organism evidence="3 4">
    <name type="scientific">Pedobacter nutrimenti</name>
    <dbReference type="NCBI Taxonomy" id="1241337"/>
    <lineage>
        <taxon>Bacteria</taxon>
        <taxon>Pseudomonadati</taxon>
        <taxon>Bacteroidota</taxon>
        <taxon>Sphingobacteriia</taxon>
        <taxon>Sphingobacteriales</taxon>
        <taxon>Sphingobacteriaceae</taxon>
        <taxon>Pedobacter</taxon>
    </lineage>
</organism>
<keyword evidence="4" id="KW-1185">Reference proteome</keyword>
<dbReference type="Gene3D" id="3.30.565.10">
    <property type="entry name" value="Histidine kinase-like ATPase, C-terminal domain"/>
    <property type="match status" value="1"/>
</dbReference>
<feature type="domain" description="Signal transduction histidine kinase internal region" evidence="2">
    <location>
        <begin position="161"/>
        <end position="235"/>
    </location>
</feature>